<proteinExistence type="predicted"/>
<keyword evidence="2" id="KW-0547">Nucleotide-binding</keyword>
<keyword evidence="3" id="KW-0648">Protein biosynthesis</keyword>
<dbReference type="InterPro" id="IPR036621">
    <property type="entry name" value="Anticodon-bd_dom_sf"/>
</dbReference>
<keyword evidence="1" id="KW-0436">Ligase</keyword>
<evidence type="ECO:0000259" key="5">
    <source>
        <dbReference type="Pfam" id="PF03129"/>
    </source>
</evidence>
<dbReference type="EMBL" id="JAATTO010000073">
    <property type="protein sequence ID" value="MBC9983569.1"/>
    <property type="molecule type" value="Genomic_DNA"/>
</dbReference>
<organism evidence="6 7">
    <name type="scientific">Bradyrhizobium campsiandrae</name>
    <dbReference type="NCBI Taxonomy" id="1729892"/>
    <lineage>
        <taxon>Bacteria</taxon>
        <taxon>Pseudomonadati</taxon>
        <taxon>Pseudomonadota</taxon>
        <taxon>Alphaproteobacteria</taxon>
        <taxon>Hyphomicrobiales</taxon>
        <taxon>Nitrobacteraceae</taxon>
        <taxon>Bradyrhizobium</taxon>
    </lineage>
</organism>
<evidence type="ECO:0000313" key="7">
    <source>
        <dbReference type="Proteomes" id="UP000639516"/>
    </source>
</evidence>
<dbReference type="Gene3D" id="3.40.50.800">
    <property type="entry name" value="Anticodon-binding domain"/>
    <property type="match status" value="1"/>
</dbReference>
<evidence type="ECO:0000256" key="3">
    <source>
        <dbReference type="ARBA" id="ARBA00022917"/>
    </source>
</evidence>
<keyword evidence="4" id="KW-0030">Aminoacyl-tRNA synthetase</keyword>
<comment type="caution">
    <text evidence="6">The sequence shown here is derived from an EMBL/GenBank/DDBJ whole genome shotgun (WGS) entry which is preliminary data.</text>
</comment>
<dbReference type="InterPro" id="IPR004154">
    <property type="entry name" value="Anticodon-bd"/>
</dbReference>
<feature type="domain" description="Anticodon-binding" evidence="5">
    <location>
        <begin position="30"/>
        <end position="109"/>
    </location>
</feature>
<evidence type="ECO:0000256" key="1">
    <source>
        <dbReference type="ARBA" id="ARBA00022598"/>
    </source>
</evidence>
<dbReference type="Pfam" id="PF03129">
    <property type="entry name" value="HGTP_anticodon"/>
    <property type="match status" value="1"/>
</dbReference>
<dbReference type="Proteomes" id="UP000639516">
    <property type="component" value="Unassembled WGS sequence"/>
</dbReference>
<gene>
    <name evidence="6" type="ORF">HA482_35865</name>
</gene>
<dbReference type="SUPFAM" id="SSF52954">
    <property type="entry name" value="Class II aaRS ABD-related"/>
    <property type="match status" value="1"/>
</dbReference>
<dbReference type="RefSeq" id="WP_188107589.1">
    <property type="nucleotide sequence ID" value="NZ_JAANIH010000084.1"/>
</dbReference>
<name>A0ABR7UHW6_9BRAD</name>
<reference evidence="6 7" key="1">
    <citation type="journal article" date="2020" name="Arch. Microbiol.">
        <title>Bradyrhizobium campsiandrae sp. nov., a nitrogen-fixing bacterial strain isolated from a native leguminous tree from the Amazon adapted to flooded conditions.</title>
        <authorList>
            <person name="Cabral Michel D."/>
            <person name="Martins da Costa E."/>
            <person name="Azarias Guimaraes A."/>
            <person name="Soares de Carvalho T."/>
            <person name="Santos de Castro Caputo P."/>
            <person name="Willems A."/>
            <person name="de Souza Moreira F.M."/>
        </authorList>
    </citation>
    <scope>NUCLEOTIDE SEQUENCE [LARGE SCALE GENOMIC DNA]</scope>
    <source>
        <strain evidence="7">INPA 384B</strain>
    </source>
</reference>
<accession>A0ABR7UHW6</accession>
<protein>
    <recommendedName>
        <fullName evidence="5">Anticodon-binding domain-containing protein</fullName>
    </recommendedName>
</protein>
<evidence type="ECO:0000256" key="2">
    <source>
        <dbReference type="ARBA" id="ARBA00022840"/>
    </source>
</evidence>
<keyword evidence="2" id="KW-0067">ATP-binding</keyword>
<keyword evidence="7" id="KW-1185">Reference proteome</keyword>
<evidence type="ECO:0000256" key="4">
    <source>
        <dbReference type="ARBA" id="ARBA00023146"/>
    </source>
</evidence>
<evidence type="ECO:0000313" key="6">
    <source>
        <dbReference type="EMBL" id="MBC9983569.1"/>
    </source>
</evidence>
<sequence>MSRLVTRLIEAGILPKTGAFSRHLLVTRSDDSSEQYRLGIVDQLRSAGVPTEAFFERSDLGTQLKYADKKGFGFAVILKPGSTRTIELRDLTLRQQHPVSEAELLARLVAA</sequence>